<organism evidence="3">
    <name type="scientific">Selaginella moellendorffii</name>
    <name type="common">Spikemoss</name>
    <dbReference type="NCBI Taxonomy" id="88036"/>
    <lineage>
        <taxon>Eukaryota</taxon>
        <taxon>Viridiplantae</taxon>
        <taxon>Streptophyta</taxon>
        <taxon>Embryophyta</taxon>
        <taxon>Tracheophyta</taxon>
        <taxon>Lycopodiopsida</taxon>
        <taxon>Selaginellales</taxon>
        <taxon>Selaginellaceae</taxon>
        <taxon>Selaginella</taxon>
    </lineage>
</organism>
<gene>
    <name evidence="2" type="ORF">SELMODRAFT_438632</name>
</gene>
<reference evidence="2 3" key="1">
    <citation type="journal article" date="2011" name="Science">
        <title>The Selaginella genome identifies genetic changes associated with the evolution of vascular plants.</title>
        <authorList>
            <person name="Banks J.A."/>
            <person name="Nishiyama T."/>
            <person name="Hasebe M."/>
            <person name="Bowman J.L."/>
            <person name="Gribskov M."/>
            <person name="dePamphilis C."/>
            <person name="Albert V.A."/>
            <person name="Aono N."/>
            <person name="Aoyama T."/>
            <person name="Ambrose B.A."/>
            <person name="Ashton N.W."/>
            <person name="Axtell M.J."/>
            <person name="Barker E."/>
            <person name="Barker M.S."/>
            <person name="Bennetzen J.L."/>
            <person name="Bonawitz N.D."/>
            <person name="Chapple C."/>
            <person name="Cheng C."/>
            <person name="Correa L.G."/>
            <person name="Dacre M."/>
            <person name="DeBarry J."/>
            <person name="Dreyer I."/>
            <person name="Elias M."/>
            <person name="Engstrom E.M."/>
            <person name="Estelle M."/>
            <person name="Feng L."/>
            <person name="Finet C."/>
            <person name="Floyd S.K."/>
            <person name="Frommer W.B."/>
            <person name="Fujita T."/>
            <person name="Gramzow L."/>
            <person name="Gutensohn M."/>
            <person name="Harholt J."/>
            <person name="Hattori M."/>
            <person name="Heyl A."/>
            <person name="Hirai T."/>
            <person name="Hiwatashi Y."/>
            <person name="Ishikawa M."/>
            <person name="Iwata M."/>
            <person name="Karol K.G."/>
            <person name="Koehler B."/>
            <person name="Kolukisaoglu U."/>
            <person name="Kubo M."/>
            <person name="Kurata T."/>
            <person name="Lalonde S."/>
            <person name="Li K."/>
            <person name="Li Y."/>
            <person name="Litt A."/>
            <person name="Lyons E."/>
            <person name="Manning G."/>
            <person name="Maruyama T."/>
            <person name="Michael T.P."/>
            <person name="Mikami K."/>
            <person name="Miyazaki S."/>
            <person name="Morinaga S."/>
            <person name="Murata T."/>
            <person name="Mueller-Roeber B."/>
            <person name="Nelson D.R."/>
            <person name="Obara M."/>
            <person name="Oguri Y."/>
            <person name="Olmstead R.G."/>
            <person name="Onodera N."/>
            <person name="Petersen B.L."/>
            <person name="Pils B."/>
            <person name="Prigge M."/>
            <person name="Rensing S.A."/>
            <person name="Riano-Pachon D.M."/>
            <person name="Roberts A.W."/>
            <person name="Sato Y."/>
            <person name="Scheller H.V."/>
            <person name="Schulz B."/>
            <person name="Schulz C."/>
            <person name="Shakirov E.V."/>
            <person name="Shibagaki N."/>
            <person name="Shinohara N."/>
            <person name="Shippen D.E."/>
            <person name="Soerensen I."/>
            <person name="Sotooka R."/>
            <person name="Sugimoto N."/>
            <person name="Sugita M."/>
            <person name="Sumikawa N."/>
            <person name="Tanurdzic M."/>
            <person name="Theissen G."/>
            <person name="Ulvskov P."/>
            <person name="Wakazuki S."/>
            <person name="Weng J.K."/>
            <person name="Willats W.W."/>
            <person name="Wipf D."/>
            <person name="Wolf P.G."/>
            <person name="Yang L."/>
            <person name="Zimmer A.D."/>
            <person name="Zhu Q."/>
            <person name="Mitros T."/>
            <person name="Hellsten U."/>
            <person name="Loque D."/>
            <person name="Otillar R."/>
            <person name="Salamov A."/>
            <person name="Schmutz J."/>
            <person name="Shapiro H."/>
            <person name="Lindquist E."/>
            <person name="Lucas S."/>
            <person name="Rokhsar D."/>
            <person name="Grigoriev I.V."/>
        </authorList>
    </citation>
    <scope>NUCLEOTIDE SEQUENCE [LARGE SCALE GENOMIC DNA]</scope>
</reference>
<dbReference type="GO" id="GO:0006633">
    <property type="term" value="P:fatty acid biosynthetic process"/>
    <property type="evidence" value="ECO:0000318"/>
    <property type="project" value="GO_Central"/>
</dbReference>
<dbReference type="PANTHER" id="PTHR47597">
    <property type="entry name" value="IS A MEMBER OF THE PF|00364 BIOTIN-REQUIRING ENZYMES FAMILY-RELATED"/>
    <property type="match status" value="1"/>
</dbReference>
<dbReference type="Gene3D" id="2.40.50.100">
    <property type="match status" value="1"/>
</dbReference>
<dbReference type="InterPro" id="IPR053217">
    <property type="entry name" value="ACC_Biotin_Carrier"/>
</dbReference>
<evidence type="ECO:0000259" key="1">
    <source>
        <dbReference type="Pfam" id="PF00364"/>
    </source>
</evidence>
<dbReference type="OrthoDB" id="529457at2759"/>
<dbReference type="Gramene" id="EFJ35760">
    <property type="protein sequence ID" value="EFJ35760"/>
    <property type="gene ID" value="SELMODRAFT_438632"/>
</dbReference>
<sequence length="245" mass="25881">MAASSLLQAQFSPASSSLDACHVSYGSSAIISVSRVSVRQCWARRSQRVFCVATKIEELEPVIPTSAEIHTLLREVCDETKIAELNVKVGAFNLHMRRSVPAPKPPPAASVAAPPVAAPAAAPVSSKPAAPSKPAAKTSKVSPMMSKAVAYDELQKAAAETGVVFVNAPKVGLFRRSRLVKGKFGAPLCQEGQTVKEGQVVCYLEQFGTQTAVESETSGDVIKVLWEDGVPVGYGDPLIALKPKK</sequence>
<proteinExistence type="predicted"/>
<dbReference type="Proteomes" id="UP000001514">
    <property type="component" value="Unassembled WGS sequence"/>
</dbReference>
<dbReference type="FunCoup" id="D8QX63">
    <property type="interactions" value="451"/>
</dbReference>
<dbReference type="Pfam" id="PF00364">
    <property type="entry name" value="Biotin_lipoyl"/>
    <property type="match status" value="1"/>
</dbReference>
<keyword evidence="3" id="KW-1185">Reference proteome</keyword>
<dbReference type="SUPFAM" id="SSF51230">
    <property type="entry name" value="Single hybrid motif"/>
    <property type="match status" value="1"/>
</dbReference>
<dbReference type="eggNOG" id="KOG0017">
    <property type="taxonomic scope" value="Eukaryota"/>
</dbReference>
<protein>
    <recommendedName>
        <fullName evidence="1">Lipoyl-binding domain-containing protein</fullName>
    </recommendedName>
</protein>
<dbReference type="AlphaFoldDB" id="D8QX63"/>
<feature type="domain" description="Lipoyl-binding" evidence="1">
    <location>
        <begin position="182"/>
        <end position="240"/>
    </location>
</feature>
<dbReference type="HOGENOM" id="CLU_1135141_0_0_1"/>
<dbReference type="InterPro" id="IPR011053">
    <property type="entry name" value="Single_hybrid_motif"/>
</dbReference>
<name>D8QX63_SELML</name>
<dbReference type="CDD" id="cd06850">
    <property type="entry name" value="biotinyl_domain"/>
    <property type="match status" value="1"/>
</dbReference>
<evidence type="ECO:0000313" key="2">
    <source>
        <dbReference type="EMBL" id="EFJ35760.1"/>
    </source>
</evidence>
<dbReference type="PANTHER" id="PTHR47597:SF1">
    <property type="entry name" value="IS A MEMBER OF THE PF|00364 BIOTIN-REQUIRING ENZYMES FAMILY-RELATED"/>
    <property type="match status" value="1"/>
</dbReference>
<dbReference type="STRING" id="88036.D8QX63"/>
<dbReference type="KEGG" id="smo:SELMODRAFT_438632"/>
<dbReference type="InterPro" id="IPR000089">
    <property type="entry name" value="Biotin_lipoyl"/>
</dbReference>
<dbReference type="OMA" id="VSQACCT"/>
<accession>D8QX63</accession>
<dbReference type="InParanoid" id="D8QX63"/>
<dbReference type="EMBL" id="GL377568">
    <property type="protein sequence ID" value="EFJ35760.1"/>
    <property type="molecule type" value="Genomic_DNA"/>
</dbReference>
<evidence type="ECO:0000313" key="3">
    <source>
        <dbReference type="Proteomes" id="UP000001514"/>
    </source>
</evidence>